<evidence type="ECO:0000313" key="2">
    <source>
        <dbReference type="EMBL" id="CAD9459581.1"/>
    </source>
</evidence>
<feature type="compositionally biased region" description="Polar residues" evidence="1">
    <location>
        <begin position="183"/>
        <end position="207"/>
    </location>
</feature>
<feature type="region of interest" description="Disordered" evidence="1">
    <location>
        <begin position="90"/>
        <end position="110"/>
    </location>
</feature>
<feature type="region of interest" description="Disordered" evidence="1">
    <location>
        <begin position="180"/>
        <end position="207"/>
    </location>
</feature>
<dbReference type="EMBL" id="HBGS01046330">
    <property type="protein sequence ID" value="CAD9459581.1"/>
    <property type="molecule type" value="Transcribed_RNA"/>
</dbReference>
<reference evidence="2" key="1">
    <citation type="submission" date="2021-01" db="EMBL/GenBank/DDBJ databases">
        <authorList>
            <person name="Corre E."/>
            <person name="Pelletier E."/>
            <person name="Niang G."/>
            <person name="Scheremetjew M."/>
            <person name="Finn R."/>
            <person name="Kale V."/>
            <person name="Holt S."/>
            <person name="Cochrane G."/>
            <person name="Meng A."/>
            <person name="Brown T."/>
            <person name="Cohen L."/>
        </authorList>
    </citation>
    <scope>NUCLEOTIDE SEQUENCE</scope>
    <source>
        <strain evidence="2">CCMP1381</strain>
    </source>
</reference>
<sequence>MSPMIQSWMNGQPVAHQACDHGHCMLHPKGSTKCICGNGDFNNCGQDTFLVVKVLDDPNAKSWFEEGLRTGSYEKIKKSISNGVLKNLETKTDTPVPDAATPPAVPGPQEPLTTQYTGQLGLPARAQSAKGEDIHRSSSGFFDSGGMHEGHEPDDGSTAICSANGSADATTVIRQLHARYTRTAGSASRCATTDDAGNSQREWSTEP</sequence>
<feature type="region of interest" description="Disordered" evidence="1">
    <location>
        <begin position="129"/>
        <end position="162"/>
    </location>
</feature>
<gene>
    <name evidence="2" type="ORF">DSPE1174_LOCUS24004</name>
</gene>
<evidence type="ECO:0000256" key="1">
    <source>
        <dbReference type="SAM" id="MobiDB-lite"/>
    </source>
</evidence>
<name>A0A7S2DQJ5_9STRA</name>
<organism evidence="2">
    <name type="scientific">Octactis speculum</name>
    <dbReference type="NCBI Taxonomy" id="3111310"/>
    <lineage>
        <taxon>Eukaryota</taxon>
        <taxon>Sar</taxon>
        <taxon>Stramenopiles</taxon>
        <taxon>Ochrophyta</taxon>
        <taxon>Dictyochophyceae</taxon>
        <taxon>Dictyochales</taxon>
        <taxon>Dictyochaceae</taxon>
        <taxon>Octactis</taxon>
    </lineage>
</organism>
<protein>
    <submittedName>
        <fullName evidence="2">Uncharacterized protein</fullName>
    </submittedName>
</protein>
<feature type="compositionally biased region" description="Low complexity" evidence="1">
    <location>
        <begin position="93"/>
        <end position="102"/>
    </location>
</feature>
<proteinExistence type="predicted"/>
<dbReference type="AlphaFoldDB" id="A0A7S2DQJ5"/>
<accession>A0A7S2DQJ5</accession>